<dbReference type="InterPro" id="IPR008700">
    <property type="entry name" value="TypeIII_avirulence_cleave"/>
</dbReference>
<dbReference type="Proteomes" id="UP000734854">
    <property type="component" value="Unassembled WGS sequence"/>
</dbReference>
<dbReference type="PRINTS" id="PR00364">
    <property type="entry name" value="DISEASERSIST"/>
</dbReference>
<keyword evidence="14" id="KW-1185">Reference proteome</keyword>
<evidence type="ECO:0000259" key="10">
    <source>
        <dbReference type="Pfam" id="PF18052"/>
    </source>
</evidence>
<evidence type="ECO:0000256" key="3">
    <source>
        <dbReference type="ARBA" id="ARBA00022737"/>
    </source>
</evidence>
<keyword evidence="2" id="KW-0433">Leucine-rich repeat</keyword>
<evidence type="ECO:0000313" key="14">
    <source>
        <dbReference type="Proteomes" id="UP000734854"/>
    </source>
</evidence>
<dbReference type="Pfam" id="PF18052">
    <property type="entry name" value="Rx_N"/>
    <property type="match status" value="1"/>
</dbReference>
<evidence type="ECO:0000256" key="6">
    <source>
        <dbReference type="ARBA" id="ARBA00022840"/>
    </source>
</evidence>
<sequence>MVEWLASSFIGRLADKICSYAGNQYEHQSYDTEEKIKQLGSKAKMIKDLIHAAEASQTSNLIFADYILRLKNEFYVLDDIFDKFDYRKIEEKVRNRNKSQAAHGFFQWRLLNHAAKHAQVVINRLCFSDQDLNDLLEATRMLDNVHSEMSNLTKLVQSDLAPKSDDSLEWRITTSISGTKLFGRDNEKVSLVKLLLQPFDATSSSSRNFSVISIVGVGGVGKTSLAQAAFNDPAVMARFTTKVWACAHRFDLKSLSIEILAEASSRRQENFHNLRSLEKIQLSLMKHLRGKRFLIVLDDVWNEASGKWEMLSRSFQSAKEGSIVLITTRNQRISDMMEAKESMKLEGLGNKDFLPFFMNCAFGCHNPGHYPKLLQLGQQIARKMGGSPLAAKTVGGALKSNLEEDHWRRILASKLWQLHQNEYDIVPALRLSYEQLPKHLKQCFAYCSIFPKNHCFEKDSLVQMWMALGFVQPDGQRRLEDIAGEYIDDLYSRFFFQNAAGRSNRFAIHDLLHDVGESVSTKDHFRLENETSEIPRSVNHLSSNATHLKKVYEFAHEMKNLRSLVVFGEKPLARPAFVELFEEVLKQLKGLRIVVLHDLPVTKLPEAIGNLVHLRYLEIQSSHAVEFPNSLYKLYHLQGLKIKIKMLSSVNSYGWSPKPHPAAIGDLINLRYLRISPESLYAIPGIGSLTLLQDLEQFHARKSSGFQIKELGNLRQLHGEICIKNLDNVRSKKHAQEARLCNKEHLRKLSLYWNYHRQGCPSTWEYEEVLEGLQPHQNLIELKIRRYMGIRSPSWMQTSNLEYIELSHCNRWKLLPSLGQLPFLRFLHMRSMAELEELGTQFYGDNGTAFESLEELKIEDMPELKEWSYSSIEPSCNLFPRLTKLHIRNCPKLRGPIPTPTLPKEIALFLSDKITPIANDKNKLCKRQDSRLVLTTDRIWRVAQCIPEASLGFIHWLEMSSSFLVTFTAEQEEWLQQLSYLRHLSFSECNNMTCLPAVLKSITSLETLHIKKCPEVKSLPQNGLPGALKEIHINGCHRELKQRCSWSGADGHKISHDQGQPLPKFGEWDVNNPASAEGFTVIFNKARDEKKTGGNSGAAATPSRNEGLQPDIGDHHPSKTV</sequence>
<dbReference type="Gene3D" id="3.80.10.10">
    <property type="entry name" value="Ribonuclease Inhibitor"/>
    <property type="match status" value="2"/>
</dbReference>
<keyword evidence="6" id="KW-0067">ATP-binding</keyword>
<dbReference type="SUPFAM" id="SSF52540">
    <property type="entry name" value="P-loop containing nucleoside triphosphate hydrolases"/>
    <property type="match status" value="1"/>
</dbReference>
<dbReference type="InterPro" id="IPR036388">
    <property type="entry name" value="WH-like_DNA-bd_sf"/>
</dbReference>
<organism evidence="13 14">
    <name type="scientific">Zingiber officinale</name>
    <name type="common">Ginger</name>
    <name type="synonym">Amomum zingiber</name>
    <dbReference type="NCBI Taxonomy" id="94328"/>
    <lineage>
        <taxon>Eukaryota</taxon>
        <taxon>Viridiplantae</taxon>
        <taxon>Streptophyta</taxon>
        <taxon>Embryophyta</taxon>
        <taxon>Tracheophyta</taxon>
        <taxon>Spermatophyta</taxon>
        <taxon>Magnoliopsida</taxon>
        <taxon>Liliopsida</taxon>
        <taxon>Zingiberales</taxon>
        <taxon>Zingiberaceae</taxon>
        <taxon>Zingiber</taxon>
    </lineage>
</organism>
<gene>
    <name evidence="13" type="ORF">ZIOFF_053423</name>
</gene>
<name>A0A8J5FG36_ZINOF</name>
<dbReference type="FunFam" id="1.10.10.10:FF:000322">
    <property type="entry name" value="Probable disease resistance protein At1g63360"/>
    <property type="match status" value="1"/>
</dbReference>
<proteinExistence type="inferred from homology"/>
<comment type="caution">
    <text evidence="13">The sequence shown here is derived from an EMBL/GenBank/DDBJ whole genome shotgun (WGS) entry which is preliminary data.</text>
</comment>
<dbReference type="GO" id="GO:0043531">
    <property type="term" value="F:ADP binding"/>
    <property type="evidence" value="ECO:0007669"/>
    <property type="project" value="InterPro"/>
</dbReference>
<comment type="similarity">
    <text evidence="1">Belongs to the disease resistance NB-LRR family.</text>
</comment>
<keyword evidence="4" id="KW-0547">Nucleotide-binding</keyword>
<evidence type="ECO:0000259" key="9">
    <source>
        <dbReference type="Pfam" id="PF05627"/>
    </source>
</evidence>
<dbReference type="InterPro" id="IPR032675">
    <property type="entry name" value="LRR_dom_sf"/>
</dbReference>
<feature type="domain" description="NB-ARC" evidence="8">
    <location>
        <begin position="206"/>
        <end position="362"/>
    </location>
</feature>
<dbReference type="PANTHER" id="PTHR36766">
    <property type="entry name" value="PLANT BROAD-SPECTRUM MILDEW RESISTANCE PROTEIN RPW8"/>
    <property type="match status" value="1"/>
</dbReference>
<dbReference type="PANTHER" id="PTHR36766:SF70">
    <property type="entry name" value="DISEASE RESISTANCE PROTEIN RGA4"/>
    <property type="match status" value="1"/>
</dbReference>
<dbReference type="EMBL" id="JACMSC010000015">
    <property type="protein sequence ID" value="KAG6484898.1"/>
    <property type="molecule type" value="Genomic_DNA"/>
</dbReference>
<evidence type="ECO:0000259" key="12">
    <source>
        <dbReference type="Pfam" id="PF25019"/>
    </source>
</evidence>
<reference evidence="13 14" key="1">
    <citation type="submission" date="2020-08" db="EMBL/GenBank/DDBJ databases">
        <title>Plant Genome Project.</title>
        <authorList>
            <person name="Zhang R.-G."/>
        </authorList>
    </citation>
    <scope>NUCLEOTIDE SEQUENCE [LARGE SCALE GENOMIC DNA]</scope>
    <source>
        <tissue evidence="13">Rhizome</tissue>
    </source>
</reference>
<feature type="domain" description="Disease resistance protein winged helix" evidence="11">
    <location>
        <begin position="449"/>
        <end position="514"/>
    </location>
</feature>
<dbReference type="InterPro" id="IPR056789">
    <property type="entry name" value="LRR_R13L1-DRL21"/>
</dbReference>
<dbReference type="Gene3D" id="3.40.50.300">
    <property type="entry name" value="P-loop containing nucleotide triphosphate hydrolases"/>
    <property type="match status" value="1"/>
</dbReference>
<dbReference type="InterPro" id="IPR041118">
    <property type="entry name" value="Rx_N"/>
</dbReference>
<dbReference type="Gene3D" id="1.10.10.10">
    <property type="entry name" value="Winged helix-like DNA-binding domain superfamily/Winged helix DNA-binding domain"/>
    <property type="match status" value="1"/>
</dbReference>
<dbReference type="SUPFAM" id="SSF52058">
    <property type="entry name" value="L domain-like"/>
    <property type="match status" value="1"/>
</dbReference>
<evidence type="ECO:0000256" key="4">
    <source>
        <dbReference type="ARBA" id="ARBA00022741"/>
    </source>
</evidence>
<feature type="domain" description="RIN4 pathogenic type III effector avirulence factor Avr cleavage site" evidence="9">
    <location>
        <begin position="1059"/>
        <end position="1091"/>
    </location>
</feature>
<dbReference type="Pfam" id="PF00931">
    <property type="entry name" value="NB-ARC"/>
    <property type="match status" value="1"/>
</dbReference>
<keyword evidence="3" id="KW-0677">Repeat</keyword>
<evidence type="ECO:0000256" key="7">
    <source>
        <dbReference type="SAM" id="MobiDB-lite"/>
    </source>
</evidence>
<dbReference type="GO" id="GO:0042742">
    <property type="term" value="P:defense response to bacterium"/>
    <property type="evidence" value="ECO:0007669"/>
    <property type="project" value="UniProtKB-ARBA"/>
</dbReference>
<dbReference type="InterPro" id="IPR027417">
    <property type="entry name" value="P-loop_NTPase"/>
</dbReference>
<dbReference type="GO" id="GO:0005524">
    <property type="term" value="F:ATP binding"/>
    <property type="evidence" value="ECO:0007669"/>
    <property type="project" value="UniProtKB-KW"/>
</dbReference>
<evidence type="ECO:0000256" key="5">
    <source>
        <dbReference type="ARBA" id="ARBA00022821"/>
    </source>
</evidence>
<feature type="domain" description="R13L1/DRL21-like LRR repeat region" evidence="12">
    <location>
        <begin position="708"/>
        <end position="832"/>
    </location>
</feature>
<evidence type="ECO:0000313" key="13">
    <source>
        <dbReference type="EMBL" id="KAG6484898.1"/>
    </source>
</evidence>
<dbReference type="AlphaFoldDB" id="A0A8J5FG36"/>
<evidence type="ECO:0000259" key="11">
    <source>
        <dbReference type="Pfam" id="PF23559"/>
    </source>
</evidence>
<evidence type="ECO:0000256" key="2">
    <source>
        <dbReference type="ARBA" id="ARBA00022614"/>
    </source>
</evidence>
<keyword evidence="5" id="KW-0611">Plant defense</keyword>
<accession>A0A8J5FG36</accession>
<protein>
    <submittedName>
        <fullName evidence="13">Uncharacterized protein</fullName>
    </submittedName>
</protein>
<feature type="compositionally biased region" description="Basic and acidic residues" evidence="7">
    <location>
        <begin position="1112"/>
        <end position="1121"/>
    </location>
</feature>
<dbReference type="GO" id="GO:0009626">
    <property type="term" value="P:plant-type hypersensitive response"/>
    <property type="evidence" value="ECO:0007669"/>
    <property type="project" value="UniProtKB-ARBA"/>
</dbReference>
<dbReference type="Pfam" id="PF25019">
    <property type="entry name" value="LRR_R13L1-DRL21"/>
    <property type="match status" value="1"/>
</dbReference>
<dbReference type="Pfam" id="PF23559">
    <property type="entry name" value="WHD_DRP"/>
    <property type="match status" value="1"/>
</dbReference>
<feature type="domain" description="Disease resistance N-terminal" evidence="10">
    <location>
        <begin position="10"/>
        <end position="98"/>
    </location>
</feature>
<dbReference type="InterPro" id="IPR002182">
    <property type="entry name" value="NB-ARC"/>
</dbReference>
<evidence type="ECO:0000256" key="1">
    <source>
        <dbReference type="ARBA" id="ARBA00008894"/>
    </source>
</evidence>
<dbReference type="GO" id="GO:0002758">
    <property type="term" value="P:innate immune response-activating signaling pathway"/>
    <property type="evidence" value="ECO:0007669"/>
    <property type="project" value="UniProtKB-ARBA"/>
</dbReference>
<dbReference type="InterPro" id="IPR058922">
    <property type="entry name" value="WHD_DRP"/>
</dbReference>
<dbReference type="Pfam" id="PF05627">
    <property type="entry name" value="AvrRpt-cleavage"/>
    <property type="match status" value="1"/>
</dbReference>
<evidence type="ECO:0000259" key="8">
    <source>
        <dbReference type="Pfam" id="PF00931"/>
    </source>
</evidence>
<feature type="region of interest" description="Disordered" evidence="7">
    <location>
        <begin position="1085"/>
        <end position="1121"/>
    </location>
</feature>